<dbReference type="PROSITE" id="PS51194">
    <property type="entry name" value="HELICASE_CTER"/>
    <property type="match status" value="1"/>
</dbReference>
<evidence type="ECO:0000256" key="9">
    <source>
        <dbReference type="HAMAP-Rule" id="MF_00969"/>
    </source>
</evidence>
<dbReference type="GO" id="GO:0005524">
    <property type="term" value="F:ATP binding"/>
    <property type="evidence" value="ECO:0007669"/>
    <property type="project" value="UniProtKB-UniRule"/>
</dbReference>
<dbReference type="SMART" id="SM01058">
    <property type="entry name" value="CarD_TRCF"/>
    <property type="match status" value="1"/>
</dbReference>
<dbReference type="GO" id="GO:0006355">
    <property type="term" value="P:regulation of DNA-templated transcription"/>
    <property type="evidence" value="ECO:0007669"/>
    <property type="project" value="UniProtKB-UniRule"/>
</dbReference>
<evidence type="ECO:0000256" key="6">
    <source>
        <dbReference type="ARBA" id="ARBA00022840"/>
    </source>
</evidence>
<dbReference type="SUPFAM" id="SSF52540">
    <property type="entry name" value="P-loop containing nucleoside triphosphate hydrolases"/>
    <property type="match status" value="4"/>
</dbReference>
<dbReference type="FunCoup" id="A0A2G4YNR0">
    <property type="interactions" value="456"/>
</dbReference>
<keyword evidence="4 9" id="KW-0378">Hydrolase</keyword>
<feature type="domain" description="Helicase ATP-binding" evidence="10">
    <location>
        <begin position="610"/>
        <end position="771"/>
    </location>
</feature>
<evidence type="ECO:0000256" key="4">
    <source>
        <dbReference type="ARBA" id="ARBA00022801"/>
    </source>
</evidence>
<keyword evidence="1 9" id="KW-0963">Cytoplasm</keyword>
<dbReference type="Gene3D" id="3.40.50.11180">
    <property type="match status" value="1"/>
</dbReference>
<comment type="caution">
    <text evidence="12">The sequence shown here is derived from an EMBL/GenBank/DDBJ whole genome shotgun (WGS) entry which is preliminary data.</text>
</comment>
<evidence type="ECO:0000259" key="10">
    <source>
        <dbReference type="PROSITE" id="PS51192"/>
    </source>
</evidence>
<dbReference type="InterPro" id="IPR001650">
    <property type="entry name" value="Helicase_C-like"/>
</dbReference>
<dbReference type="SUPFAM" id="SSF141259">
    <property type="entry name" value="CarD-like"/>
    <property type="match status" value="1"/>
</dbReference>
<gene>
    <name evidence="9 12" type="primary">mfd</name>
    <name evidence="12" type="ORF">CRD36_15905</name>
</gene>
<comment type="subcellular location">
    <subcellularLocation>
        <location evidence="9">Cytoplasm</location>
    </subcellularLocation>
</comment>
<dbReference type="Gene3D" id="3.40.50.11140">
    <property type="match status" value="1"/>
</dbReference>
<protein>
    <recommendedName>
        <fullName evidence="9">Transcription-repair-coupling factor</fullName>
        <shortName evidence="9">TRCF</shortName>
        <ecNumber evidence="9">3.6.4.-</ecNumber>
    </recommendedName>
</protein>
<evidence type="ECO:0000313" key="13">
    <source>
        <dbReference type="Proteomes" id="UP000229730"/>
    </source>
</evidence>
<evidence type="ECO:0000259" key="11">
    <source>
        <dbReference type="PROSITE" id="PS51194"/>
    </source>
</evidence>
<dbReference type="InterPro" id="IPR003711">
    <property type="entry name" value="CarD-like/TRCF_RID"/>
</dbReference>
<reference evidence="12 13" key="1">
    <citation type="submission" date="2017-10" db="EMBL/GenBank/DDBJ databases">
        <title>Frigbacter circumglobatus gen. nov. sp. nov., isolated from sediment cultured in situ.</title>
        <authorList>
            <person name="Zhao Z."/>
        </authorList>
    </citation>
    <scope>NUCLEOTIDE SEQUENCE [LARGE SCALE GENOMIC DNA]</scope>
    <source>
        <strain evidence="12 13">ZYL</strain>
    </source>
</reference>
<dbReference type="Pfam" id="PF00270">
    <property type="entry name" value="DEAD"/>
    <property type="match status" value="1"/>
</dbReference>
<dbReference type="Gene3D" id="3.90.1150.50">
    <property type="entry name" value="Transcription-repair-coupling factor, D7 domain"/>
    <property type="match status" value="1"/>
</dbReference>
<dbReference type="Pfam" id="PF00271">
    <property type="entry name" value="Helicase_C"/>
    <property type="match status" value="1"/>
</dbReference>
<dbReference type="InterPro" id="IPR014001">
    <property type="entry name" value="Helicase_ATP-bd"/>
</dbReference>
<dbReference type="InterPro" id="IPR041471">
    <property type="entry name" value="UvrB_inter"/>
</dbReference>
<dbReference type="InterPro" id="IPR036101">
    <property type="entry name" value="CarD-like/TRCF_RID_sf"/>
</dbReference>
<dbReference type="InterPro" id="IPR047112">
    <property type="entry name" value="RecG/Mfd"/>
</dbReference>
<keyword evidence="7 9" id="KW-0238">DNA-binding</keyword>
<evidence type="ECO:0000256" key="5">
    <source>
        <dbReference type="ARBA" id="ARBA00022806"/>
    </source>
</evidence>
<dbReference type="InParanoid" id="A0A2G4YNR0"/>
<dbReference type="GO" id="GO:0003678">
    <property type="term" value="F:DNA helicase activity"/>
    <property type="evidence" value="ECO:0007669"/>
    <property type="project" value="TreeGrafter"/>
</dbReference>
<dbReference type="GO" id="GO:0005737">
    <property type="term" value="C:cytoplasm"/>
    <property type="evidence" value="ECO:0007669"/>
    <property type="project" value="UniProtKB-SubCell"/>
</dbReference>
<dbReference type="InterPro" id="IPR027417">
    <property type="entry name" value="P-loop_NTPase"/>
</dbReference>
<dbReference type="Gene3D" id="2.40.10.170">
    <property type="match status" value="1"/>
</dbReference>
<dbReference type="GO" id="GO:0003684">
    <property type="term" value="F:damaged DNA binding"/>
    <property type="evidence" value="ECO:0007669"/>
    <property type="project" value="InterPro"/>
</dbReference>
<evidence type="ECO:0000256" key="2">
    <source>
        <dbReference type="ARBA" id="ARBA00022741"/>
    </source>
</evidence>
<keyword evidence="8 9" id="KW-0234">DNA repair</keyword>
<feature type="domain" description="Helicase C-terminal" evidence="11">
    <location>
        <begin position="792"/>
        <end position="946"/>
    </location>
</feature>
<dbReference type="GO" id="GO:0016787">
    <property type="term" value="F:hydrolase activity"/>
    <property type="evidence" value="ECO:0007669"/>
    <property type="project" value="UniProtKB-KW"/>
</dbReference>
<organism evidence="12 13">
    <name type="scientific">Paremcibacter congregatus</name>
    <dbReference type="NCBI Taxonomy" id="2043170"/>
    <lineage>
        <taxon>Bacteria</taxon>
        <taxon>Pseudomonadati</taxon>
        <taxon>Pseudomonadota</taxon>
        <taxon>Alphaproteobacteria</taxon>
        <taxon>Emcibacterales</taxon>
        <taxon>Emcibacteraceae</taxon>
        <taxon>Paremcibacter</taxon>
    </lineage>
</organism>
<dbReference type="PROSITE" id="PS51192">
    <property type="entry name" value="HELICASE_ATP_BIND_1"/>
    <property type="match status" value="1"/>
</dbReference>
<dbReference type="InterPro" id="IPR005118">
    <property type="entry name" value="TRCF_C"/>
</dbReference>
<comment type="function">
    <text evidence="9">Couples transcription and DNA repair by recognizing RNA polymerase (RNAP) stalled at DNA lesions. Mediates ATP-dependent release of RNAP and its truncated transcript from the DNA, and recruitment of nucleotide excision repair machinery to the damaged site.</text>
</comment>
<keyword evidence="2 9" id="KW-0547">Nucleotide-binding</keyword>
<dbReference type="InterPro" id="IPR004576">
    <property type="entry name" value="Mfd"/>
</dbReference>
<keyword evidence="13" id="KW-1185">Reference proteome</keyword>
<dbReference type="InterPro" id="IPR037235">
    <property type="entry name" value="TRCF-like_C_D7"/>
</dbReference>
<dbReference type="InterPro" id="IPR048635">
    <property type="entry name" value="MFD_D3"/>
</dbReference>
<dbReference type="AlphaFoldDB" id="A0A2G4YNR0"/>
<comment type="similarity">
    <text evidence="9">In the C-terminal section; belongs to the helicase family. RecG subfamily.</text>
</comment>
<evidence type="ECO:0000256" key="7">
    <source>
        <dbReference type="ARBA" id="ARBA00023125"/>
    </source>
</evidence>
<keyword evidence="3 9" id="KW-0227">DNA damage</keyword>
<dbReference type="SUPFAM" id="SSF143517">
    <property type="entry name" value="TRCF domain-like"/>
    <property type="match status" value="1"/>
</dbReference>
<dbReference type="HAMAP" id="MF_00969">
    <property type="entry name" value="TRCF"/>
    <property type="match status" value="1"/>
</dbReference>
<evidence type="ECO:0000256" key="8">
    <source>
        <dbReference type="ARBA" id="ARBA00023204"/>
    </source>
</evidence>
<evidence type="ECO:0000313" key="12">
    <source>
        <dbReference type="EMBL" id="PHZ83925.1"/>
    </source>
</evidence>
<dbReference type="CDD" id="cd17991">
    <property type="entry name" value="DEXHc_TRCF"/>
    <property type="match status" value="1"/>
</dbReference>
<keyword evidence="6 9" id="KW-0067">ATP-binding</keyword>
<keyword evidence="5" id="KW-0347">Helicase</keyword>
<dbReference type="EC" id="3.6.4.-" evidence="9"/>
<name>A0A2G4YNR0_9PROT</name>
<dbReference type="SMART" id="SM00487">
    <property type="entry name" value="DEXDc"/>
    <property type="match status" value="1"/>
</dbReference>
<dbReference type="Proteomes" id="UP000229730">
    <property type="component" value="Unassembled WGS sequence"/>
</dbReference>
<dbReference type="SMART" id="SM00490">
    <property type="entry name" value="HELICc"/>
    <property type="match status" value="1"/>
</dbReference>
<comment type="similarity">
    <text evidence="9">In the N-terminal section; belongs to the UvrB family.</text>
</comment>
<dbReference type="GO" id="GO:0000716">
    <property type="term" value="P:transcription-coupled nucleotide-excision repair, DNA damage recognition"/>
    <property type="evidence" value="ECO:0007669"/>
    <property type="project" value="UniProtKB-UniRule"/>
</dbReference>
<sequence>MDALYLTQLLCEAEGGPETILHIARDDHRMSNIAELVHFYAPDVEVLSFPAWDCLPYDRVSPNPDISAQRMTTLHQLTKESRGRKRLVITTVNGASQKIPERDTLRGLSFSAKTGDRIDLEQLTAFLSRNGYSRSSTVMEHGDFAIRGGLIDIFPSGQEDPVRIDLWGDTIESIRAFDAISQRTADDVDVLSLVPMSEVILDEDSIRRFRGSYVREFGTVRGDDPLYDAVKEGRKHQGMEHWLPYFHFKLETIFDYLPNCPVTLDSLTTEAFQDRQTAVKDYYQARLEAFQASKKSGGNSLSPYKPLPPELLYLPGSQWRTTLEERRAHQFAPFNAPPDSNHMVLDGRVGRDFAPERNDPKVNVYDALRQHIVKRHLDGQKVLIASYSAGSQNRLTAVLKEHGMANHQLLGSWAAQSALPKDVIGLMILPLEHGFETETLTVIAEQDILGDRLVRKVRKSRKAENFISEASALTPGDLVVHMDHGIGRYENLITIDVNGAAHDCVHLTYQGGDKLYVPVENIEILSRYGSEGSDGQLDKLGGVAWQGRKAKLKQRIRDMADELIKVAAQRALRKGTVIQPPEGLYDEFCARFPYSETDDQLRAIADVIDDLNSGKPMDRLVCGDVGFGKTEVALRTAFLAVMGGFQVAIIAPTTLLARQHYKTFVDRFKDLPVRIGHLSRLVTAKDQKATREELAQGTCEIVIGTHALLGKSVHFKNLGMIIIDEEQHFGVVHKERLKKMKHDVHVLTLTATPIPRTLQLAMSGMRGLSLIATPPVDRLAVRTFVLPMDALVIREALMREHYRGGQSFYVCPRVSDLKEIEDLLKEHVPEVKTVTAHGQMAPTQIEDIMNAFYDGKYDVLISTTIVESGLDIPTANTMIIHRADMFGLAQLYQLRGRVGRSKIRAYAYMTLPPKRLPTAQAEKRLQVLQTLDTLGAGFTLASHDLDIRGAGNLLGEEQSGHIKEVGMELYQQMLEEAVASARAGITDDEISGVWSPQINVGAAVLIPESYVPDLNLRMSLYRRLADLGGRQEIDAFGAELIDRFGDLPEEVEHLLKIILIKHFCRLAGIEKIETGPKGAIVSFRNSSFANPAGLIDFISQQSTITKLRPDHRLVYVRKWSKIESRLQGSLNLAQALAKAARLPGQ</sequence>
<dbReference type="Gene3D" id="3.30.2060.10">
    <property type="entry name" value="Penicillin-binding protein 1b domain"/>
    <property type="match status" value="1"/>
</dbReference>
<dbReference type="EMBL" id="PDEM01000031">
    <property type="protein sequence ID" value="PHZ83925.1"/>
    <property type="molecule type" value="Genomic_DNA"/>
</dbReference>
<evidence type="ECO:0000256" key="1">
    <source>
        <dbReference type="ARBA" id="ARBA00022490"/>
    </source>
</evidence>
<dbReference type="InterPro" id="IPR011545">
    <property type="entry name" value="DEAD/DEAH_box_helicase_dom"/>
</dbReference>
<evidence type="ECO:0000256" key="3">
    <source>
        <dbReference type="ARBA" id="ARBA00022763"/>
    </source>
</evidence>
<dbReference type="PANTHER" id="PTHR47964:SF1">
    <property type="entry name" value="ATP-DEPENDENT DNA HELICASE HOMOLOG RECG, CHLOROPLASTIC"/>
    <property type="match status" value="1"/>
</dbReference>
<dbReference type="PANTHER" id="PTHR47964">
    <property type="entry name" value="ATP-DEPENDENT DNA HELICASE HOMOLOG RECG, CHLOROPLASTIC"/>
    <property type="match status" value="1"/>
</dbReference>
<proteinExistence type="inferred from homology"/>
<dbReference type="Pfam" id="PF17757">
    <property type="entry name" value="UvrB_inter"/>
    <property type="match status" value="1"/>
</dbReference>
<dbReference type="SMART" id="SM00982">
    <property type="entry name" value="TRCF"/>
    <property type="match status" value="1"/>
</dbReference>
<dbReference type="OrthoDB" id="9804325at2"/>
<dbReference type="NCBIfam" id="TIGR00580">
    <property type="entry name" value="mfd"/>
    <property type="match status" value="1"/>
</dbReference>
<dbReference type="Pfam" id="PF02559">
    <property type="entry name" value="CarD_TRCF_RID"/>
    <property type="match status" value="1"/>
</dbReference>
<dbReference type="Pfam" id="PF03461">
    <property type="entry name" value="TRCF"/>
    <property type="match status" value="1"/>
</dbReference>
<accession>A0A2G4YNR0</accession>
<dbReference type="Pfam" id="PF21132">
    <property type="entry name" value="MFD_D3"/>
    <property type="match status" value="1"/>
</dbReference>
<dbReference type="Gene3D" id="3.40.50.300">
    <property type="entry name" value="P-loop containing nucleotide triphosphate hydrolases"/>
    <property type="match status" value="2"/>
</dbReference>